<keyword evidence="1" id="KW-0812">Transmembrane</keyword>
<keyword evidence="1" id="KW-1133">Transmembrane helix</keyword>
<feature type="transmembrane region" description="Helical" evidence="1">
    <location>
        <begin position="15"/>
        <end position="36"/>
    </location>
</feature>
<dbReference type="OrthoDB" id="9790495at2"/>
<dbReference type="AlphaFoldDB" id="A0A3E2XQR7"/>
<evidence type="ECO:0000256" key="1">
    <source>
        <dbReference type="SAM" id="Phobius"/>
    </source>
</evidence>
<gene>
    <name evidence="2" type="ORF">DW070_05090</name>
    <name evidence="3" type="ORF">DW747_00385</name>
</gene>
<keyword evidence="5" id="KW-1185">Reference proteome</keyword>
<dbReference type="RefSeq" id="WP_015515424.1">
    <property type="nucleotide sequence ID" value="NZ_JAJCNA010000014.1"/>
</dbReference>
<evidence type="ECO:0000313" key="5">
    <source>
        <dbReference type="Proteomes" id="UP000261231"/>
    </source>
</evidence>
<protein>
    <recommendedName>
        <fullName evidence="6">FMN-binding protein</fullName>
    </recommendedName>
</protein>
<dbReference type="EMBL" id="QVEP01000008">
    <property type="protein sequence ID" value="RGB80927.1"/>
    <property type="molecule type" value="Genomic_DNA"/>
</dbReference>
<reference evidence="4 5" key="1">
    <citation type="submission" date="2018-08" db="EMBL/GenBank/DDBJ databases">
        <title>A genome reference for cultivated species of the human gut microbiota.</title>
        <authorList>
            <person name="Zou Y."/>
            <person name="Xue W."/>
            <person name="Luo G."/>
        </authorList>
    </citation>
    <scope>NUCLEOTIDE SEQUENCE [LARGE SCALE GENOMIC DNA]</scope>
    <source>
        <strain evidence="2 4">AF45-17</strain>
        <strain evidence="3 5">AM28-39</strain>
    </source>
</reference>
<dbReference type="EMBL" id="QVFD01000001">
    <property type="protein sequence ID" value="RGC50998.1"/>
    <property type="molecule type" value="Genomic_DNA"/>
</dbReference>
<comment type="caution">
    <text evidence="3">The sequence shown here is derived from an EMBL/GenBank/DDBJ whole genome shotgun (WGS) entry which is preliminary data.</text>
</comment>
<accession>A0A3E2XQR7</accession>
<organism evidence="3 5">
    <name type="scientific">Coprococcus catus</name>
    <dbReference type="NCBI Taxonomy" id="116085"/>
    <lineage>
        <taxon>Bacteria</taxon>
        <taxon>Bacillati</taxon>
        <taxon>Bacillota</taxon>
        <taxon>Clostridia</taxon>
        <taxon>Lachnospirales</taxon>
        <taxon>Lachnospiraceae</taxon>
        <taxon>Coprococcus</taxon>
    </lineage>
</organism>
<proteinExistence type="predicted"/>
<sequence>MQSDTRIFVFRLRQLLTFLLVLIILIAAAVFILFVIGSSKKDVQTSPASAYTAGVYTSSITLNNQSVDIQVVVDKDHIKSASIVNLDESVAAMYPLLTTSMDAISAQLAAGVSIDDIRYESSSRYTSQVLLSAIAQAIDKAR</sequence>
<dbReference type="Proteomes" id="UP000260773">
    <property type="component" value="Unassembled WGS sequence"/>
</dbReference>
<name>A0A3E2XQR7_9FIRM</name>
<dbReference type="Proteomes" id="UP000261231">
    <property type="component" value="Unassembled WGS sequence"/>
</dbReference>
<evidence type="ECO:0000313" key="4">
    <source>
        <dbReference type="Proteomes" id="UP000260773"/>
    </source>
</evidence>
<evidence type="ECO:0008006" key="6">
    <source>
        <dbReference type="Google" id="ProtNLM"/>
    </source>
</evidence>
<evidence type="ECO:0000313" key="3">
    <source>
        <dbReference type="EMBL" id="RGC50998.1"/>
    </source>
</evidence>
<evidence type="ECO:0000313" key="2">
    <source>
        <dbReference type="EMBL" id="RGB80927.1"/>
    </source>
</evidence>
<keyword evidence="1" id="KW-0472">Membrane</keyword>